<gene>
    <name evidence="2" type="ORF">PPL_01388</name>
</gene>
<dbReference type="GO" id="GO:0097367">
    <property type="term" value="F:carbohydrate derivative binding"/>
    <property type="evidence" value="ECO:0007669"/>
    <property type="project" value="InterPro"/>
</dbReference>
<dbReference type="InterPro" id="IPR046348">
    <property type="entry name" value="SIS_dom_sf"/>
</dbReference>
<dbReference type="InterPro" id="IPR001347">
    <property type="entry name" value="SIS_dom"/>
</dbReference>
<sequence length="397" mass="43968">MEANNNNKNEHPYYMYDMIQGTPTALRRVYTEELTKLETLATELYSTKYKSIHLVGSGSSWHTVLNTQYFLESIGGCGISDSDAKRVVAWNSLDFLQKQPKLDESAAVILFSHLGGKKYTNAAIRIAKKAKSYVVLVTSLDSILTSSTVPVQGVENDTLLIDSIDVIIGTSHADKSMAFTVTHTCANYVTFILAVKLGLKNKNETAILLDTENLAKVPEYFECVIADETPYKKWAVSVQDCSYLPFVGYTANIGNCYEAGLRIKRAAHVIAEGYQLEQFIHSSFPAIDKKTSLTAIITPDIYGVERSIEILKVAKHVGAKVSIITTKDDSKVDSLVGVDNIIKLVNVPEAITVFTNLGCLQLLTYHLSLVRNTNPDTNRTDQPLYCDAYRVCRLANK</sequence>
<protein>
    <recommendedName>
        <fullName evidence="1">SIS domain-containing protein</fullName>
    </recommendedName>
</protein>
<evidence type="ECO:0000259" key="1">
    <source>
        <dbReference type="PROSITE" id="PS51464"/>
    </source>
</evidence>
<dbReference type="Gene3D" id="3.40.50.10490">
    <property type="entry name" value="Glucose-6-phosphate isomerase like protein, domain 1"/>
    <property type="match status" value="2"/>
</dbReference>
<comment type="caution">
    <text evidence="2">The sequence shown here is derived from an EMBL/GenBank/DDBJ whole genome shotgun (WGS) entry which is preliminary data.</text>
</comment>
<dbReference type="GeneID" id="31356917"/>
<dbReference type="AlphaFoldDB" id="D3AZ48"/>
<organism evidence="2 3">
    <name type="scientific">Heterostelium pallidum (strain ATCC 26659 / Pp 5 / PN500)</name>
    <name type="common">Cellular slime mold</name>
    <name type="synonym">Polysphondylium pallidum</name>
    <dbReference type="NCBI Taxonomy" id="670386"/>
    <lineage>
        <taxon>Eukaryota</taxon>
        <taxon>Amoebozoa</taxon>
        <taxon>Evosea</taxon>
        <taxon>Eumycetozoa</taxon>
        <taxon>Dictyostelia</taxon>
        <taxon>Acytosteliales</taxon>
        <taxon>Acytosteliaceae</taxon>
        <taxon>Heterostelium</taxon>
    </lineage>
</organism>
<accession>D3AZ48</accession>
<dbReference type="STRING" id="670386.D3AZ48"/>
<dbReference type="PANTHER" id="PTHR10937:SF0">
    <property type="entry name" value="GLUTAMINE--FRUCTOSE-6-PHOSPHATE TRANSAMINASE (ISOMERIZING)"/>
    <property type="match status" value="1"/>
</dbReference>
<dbReference type="SUPFAM" id="SSF53697">
    <property type="entry name" value="SIS domain"/>
    <property type="match status" value="1"/>
</dbReference>
<proteinExistence type="predicted"/>
<dbReference type="GO" id="GO:0006487">
    <property type="term" value="P:protein N-linked glycosylation"/>
    <property type="evidence" value="ECO:0007669"/>
    <property type="project" value="TreeGrafter"/>
</dbReference>
<feature type="domain" description="SIS" evidence="1">
    <location>
        <begin position="234"/>
        <end position="378"/>
    </location>
</feature>
<keyword evidence="3" id="KW-1185">Reference proteome</keyword>
<reference evidence="2 3" key="1">
    <citation type="journal article" date="2011" name="Genome Res.">
        <title>Phylogeny-wide analysis of social amoeba genomes highlights ancient origins for complex intercellular communication.</title>
        <authorList>
            <person name="Heidel A.J."/>
            <person name="Lawal H.M."/>
            <person name="Felder M."/>
            <person name="Schilde C."/>
            <person name="Helps N.R."/>
            <person name="Tunggal B."/>
            <person name="Rivero F."/>
            <person name="John U."/>
            <person name="Schleicher M."/>
            <person name="Eichinger L."/>
            <person name="Platzer M."/>
            <person name="Noegel A.A."/>
            <person name="Schaap P."/>
            <person name="Gloeckner G."/>
        </authorList>
    </citation>
    <scope>NUCLEOTIDE SEQUENCE [LARGE SCALE GENOMIC DNA]</scope>
    <source>
        <strain evidence="3">ATCC 26659 / Pp 5 / PN500</strain>
    </source>
</reference>
<evidence type="ECO:0000313" key="2">
    <source>
        <dbReference type="EMBL" id="EFA85605.1"/>
    </source>
</evidence>
<evidence type="ECO:0000313" key="3">
    <source>
        <dbReference type="Proteomes" id="UP000001396"/>
    </source>
</evidence>
<dbReference type="Proteomes" id="UP000001396">
    <property type="component" value="Unassembled WGS sequence"/>
</dbReference>
<dbReference type="GO" id="GO:0006047">
    <property type="term" value="P:UDP-N-acetylglucosamine metabolic process"/>
    <property type="evidence" value="ECO:0007669"/>
    <property type="project" value="TreeGrafter"/>
</dbReference>
<name>D3AZ48_HETP5</name>
<dbReference type="PROSITE" id="PS51464">
    <property type="entry name" value="SIS"/>
    <property type="match status" value="2"/>
</dbReference>
<feature type="domain" description="SIS" evidence="1">
    <location>
        <begin position="40"/>
        <end position="203"/>
    </location>
</feature>
<dbReference type="RefSeq" id="XP_020437712.1">
    <property type="nucleotide sequence ID" value="XM_020572397.1"/>
</dbReference>
<dbReference type="GO" id="GO:0004360">
    <property type="term" value="F:glutamine-fructose-6-phosphate transaminase (isomerizing) activity"/>
    <property type="evidence" value="ECO:0007669"/>
    <property type="project" value="TreeGrafter"/>
</dbReference>
<dbReference type="PANTHER" id="PTHR10937">
    <property type="entry name" value="GLUCOSAMINE--FRUCTOSE-6-PHOSPHATE AMINOTRANSFERASE, ISOMERIZING"/>
    <property type="match status" value="1"/>
</dbReference>
<dbReference type="EMBL" id="ADBJ01000006">
    <property type="protein sequence ID" value="EFA85605.1"/>
    <property type="molecule type" value="Genomic_DNA"/>
</dbReference>
<dbReference type="GO" id="GO:0006002">
    <property type="term" value="P:fructose 6-phosphate metabolic process"/>
    <property type="evidence" value="ECO:0007669"/>
    <property type="project" value="TreeGrafter"/>
</dbReference>
<dbReference type="InParanoid" id="D3AZ48"/>